<sequence>MKSILSSDKLGYVIHMVYLTHCMLVHSMSSVINGLIRTNIPCVTPIKSMQRDNTVQQTKDLQDITSSCLACCFHLLYIPAETNTSMSPSHCPLLIAVGRLAI</sequence>
<name>A0A0A9M4T4_ARUDO</name>
<dbReference type="EMBL" id="GBRH01248856">
    <property type="protein sequence ID" value="JAD49039.1"/>
    <property type="molecule type" value="Transcribed_RNA"/>
</dbReference>
<dbReference type="AlphaFoldDB" id="A0A0A9M4T4"/>
<reference evidence="1" key="1">
    <citation type="submission" date="2014-09" db="EMBL/GenBank/DDBJ databases">
        <authorList>
            <person name="Magalhaes I.L.F."/>
            <person name="Oliveira U."/>
            <person name="Santos F.R."/>
            <person name="Vidigal T.H.D.A."/>
            <person name="Brescovit A.D."/>
            <person name="Santos A.J."/>
        </authorList>
    </citation>
    <scope>NUCLEOTIDE SEQUENCE</scope>
    <source>
        <tissue evidence="1">Shoot tissue taken approximately 20 cm above the soil surface</tissue>
    </source>
</reference>
<proteinExistence type="predicted"/>
<accession>A0A0A9M4T4</accession>
<evidence type="ECO:0000313" key="1">
    <source>
        <dbReference type="EMBL" id="JAD49039.1"/>
    </source>
</evidence>
<organism evidence="1">
    <name type="scientific">Arundo donax</name>
    <name type="common">Giant reed</name>
    <name type="synonym">Donax arundinaceus</name>
    <dbReference type="NCBI Taxonomy" id="35708"/>
    <lineage>
        <taxon>Eukaryota</taxon>
        <taxon>Viridiplantae</taxon>
        <taxon>Streptophyta</taxon>
        <taxon>Embryophyta</taxon>
        <taxon>Tracheophyta</taxon>
        <taxon>Spermatophyta</taxon>
        <taxon>Magnoliopsida</taxon>
        <taxon>Liliopsida</taxon>
        <taxon>Poales</taxon>
        <taxon>Poaceae</taxon>
        <taxon>PACMAD clade</taxon>
        <taxon>Arundinoideae</taxon>
        <taxon>Arundineae</taxon>
        <taxon>Arundo</taxon>
    </lineage>
</organism>
<reference evidence="1" key="2">
    <citation type="journal article" date="2015" name="Data Brief">
        <title>Shoot transcriptome of the giant reed, Arundo donax.</title>
        <authorList>
            <person name="Barrero R.A."/>
            <person name="Guerrero F.D."/>
            <person name="Moolhuijzen P."/>
            <person name="Goolsby J.A."/>
            <person name="Tidwell J."/>
            <person name="Bellgard S.E."/>
            <person name="Bellgard M.I."/>
        </authorList>
    </citation>
    <scope>NUCLEOTIDE SEQUENCE</scope>
    <source>
        <tissue evidence="1">Shoot tissue taken approximately 20 cm above the soil surface</tissue>
    </source>
</reference>
<protein>
    <submittedName>
        <fullName evidence="1">Uncharacterized protein</fullName>
    </submittedName>
</protein>